<accession>A0A9P4KI75</accession>
<dbReference type="AlphaFoldDB" id="A0A9P4KI75"/>
<gene>
    <name evidence="2" type="ORF">CC78DRAFT_542071</name>
</gene>
<keyword evidence="1" id="KW-0472">Membrane</keyword>
<organism evidence="2 3">
    <name type="scientific">Lojkania enalia</name>
    <dbReference type="NCBI Taxonomy" id="147567"/>
    <lineage>
        <taxon>Eukaryota</taxon>
        <taxon>Fungi</taxon>
        <taxon>Dikarya</taxon>
        <taxon>Ascomycota</taxon>
        <taxon>Pezizomycotina</taxon>
        <taxon>Dothideomycetes</taxon>
        <taxon>Pleosporomycetidae</taxon>
        <taxon>Pleosporales</taxon>
        <taxon>Pleosporales incertae sedis</taxon>
        <taxon>Lojkania</taxon>
    </lineage>
</organism>
<evidence type="ECO:0000313" key="2">
    <source>
        <dbReference type="EMBL" id="KAF2266764.1"/>
    </source>
</evidence>
<keyword evidence="1" id="KW-1133">Transmembrane helix</keyword>
<sequence>MVVATAAAAEGLSVGAKVRIGIGIPLVVLLLVAIGVDTLMLLRWTKRSKGDKALTQCANWMDVKMRAVIISWDIFLTKERYDICYSSKFPGGSGGALAENRDQRVPVRFVQVPAQTIF</sequence>
<dbReference type="Proteomes" id="UP000800093">
    <property type="component" value="Unassembled WGS sequence"/>
</dbReference>
<reference evidence="3" key="1">
    <citation type="journal article" date="2020" name="Stud. Mycol.">
        <title>101 Dothideomycetes genomes: A test case for predicting lifestyles and emergence of pathogens.</title>
        <authorList>
            <person name="Haridas S."/>
            <person name="Albert R."/>
            <person name="Binder M."/>
            <person name="Bloem J."/>
            <person name="LaButti K."/>
            <person name="Salamov A."/>
            <person name="Andreopoulos B."/>
            <person name="Baker S."/>
            <person name="Barry K."/>
            <person name="Bills G."/>
            <person name="Bluhm B."/>
            <person name="Cannon C."/>
            <person name="Castanera R."/>
            <person name="Culley D."/>
            <person name="Daum C."/>
            <person name="Ezra D."/>
            <person name="Gonzalez J."/>
            <person name="Henrissat B."/>
            <person name="Kuo A."/>
            <person name="Liang C."/>
            <person name="Lipzen A."/>
            <person name="Lutzoni F."/>
            <person name="Magnuson J."/>
            <person name="Mondo S."/>
            <person name="Nolan M."/>
            <person name="Ohm R."/>
            <person name="Pangilinan J."/>
            <person name="Park H.-J."/>
            <person name="Ramirez L."/>
            <person name="Alfaro M."/>
            <person name="Sun H."/>
            <person name="Tritt A."/>
            <person name="Yoshinaga Y."/>
            <person name="Zwiers L.-H."/>
            <person name="Turgeon B."/>
            <person name="Goodwin S."/>
            <person name="Spatafora J."/>
            <person name="Crous P."/>
            <person name="Grigoriev I."/>
        </authorList>
    </citation>
    <scope>NUCLEOTIDE SEQUENCE [LARGE SCALE GENOMIC DNA]</scope>
    <source>
        <strain evidence="3">CBS 304.66</strain>
    </source>
</reference>
<evidence type="ECO:0000256" key="1">
    <source>
        <dbReference type="SAM" id="Phobius"/>
    </source>
</evidence>
<keyword evidence="1" id="KW-0812">Transmembrane</keyword>
<dbReference type="EMBL" id="ML986595">
    <property type="protein sequence ID" value="KAF2266764.1"/>
    <property type="molecule type" value="Genomic_DNA"/>
</dbReference>
<keyword evidence="3" id="KW-1185">Reference proteome</keyword>
<comment type="caution">
    <text evidence="2">The sequence shown here is derived from an EMBL/GenBank/DDBJ whole genome shotgun (WGS) entry which is preliminary data.</text>
</comment>
<protein>
    <submittedName>
        <fullName evidence="2">Uncharacterized protein</fullName>
    </submittedName>
</protein>
<feature type="transmembrane region" description="Helical" evidence="1">
    <location>
        <begin position="20"/>
        <end position="42"/>
    </location>
</feature>
<evidence type="ECO:0000313" key="3">
    <source>
        <dbReference type="Proteomes" id="UP000800093"/>
    </source>
</evidence>
<name>A0A9P4KI75_9PLEO</name>
<proteinExistence type="predicted"/>